<sequence>MQPRRSSCSCCCFRFRCHRSTLAVFACVACQRVPAGMCDGDSTARSVPAKYEMATKKWVHLGFLLNSARQVIPIQQLSGLRRCA</sequence>
<dbReference type="EMBL" id="QXFV01000468">
    <property type="protein sequence ID" value="KAE9036651.1"/>
    <property type="molecule type" value="Genomic_DNA"/>
</dbReference>
<comment type="caution">
    <text evidence="1">The sequence shown here is derived from an EMBL/GenBank/DDBJ whole genome shotgun (WGS) entry which is preliminary data.</text>
</comment>
<evidence type="ECO:0000313" key="3">
    <source>
        <dbReference type="Proteomes" id="UP000429607"/>
    </source>
</evidence>
<dbReference type="Proteomes" id="UP000429607">
    <property type="component" value="Unassembled WGS sequence"/>
</dbReference>
<proteinExistence type="predicted"/>
<dbReference type="EMBL" id="QXFT01000693">
    <property type="protein sequence ID" value="KAE9337751.1"/>
    <property type="molecule type" value="Genomic_DNA"/>
</dbReference>
<reference evidence="1 3" key="1">
    <citation type="submission" date="2018-09" db="EMBL/GenBank/DDBJ databases">
        <title>Genomic investigation of the strawberry pathogen Phytophthora fragariae indicates pathogenicity is determined by transcriptional variation in three key races.</title>
        <authorList>
            <person name="Adams T.M."/>
            <person name="Armitage A.D."/>
            <person name="Sobczyk M.K."/>
            <person name="Bates H.J."/>
            <person name="Dunwell J.M."/>
            <person name="Nellist C.F."/>
            <person name="Harrison R.J."/>
        </authorList>
    </citation>
    <scope>NUCLEOTIDE SEQUENCE [LARGE SCALE GENOMIC DNA]</scope>
    <source>
        <strain evidence="1 3">SCRP249</strain>
        <strain evidence="2 4">SCRP333</strain>
    </source>
</reference>
<name>A0A6A3N5W4_9STRA</name>
<accession>A0A6A3N5W4</accession>
<protein>
    <submittedName>
        <fullName evidence="1">Uncharacterized protein</fullName>
    </submittedName>
</protein>
<evidence type="ECO:0000313" key="2">
    <source>
        <dbReference type="EMBL" id="KAE9337751.1"/>
    </source>
</evidence>
<evidence type="ECO:0000313" key="4">
    <source>
        <dbReference type="Proteomes" id="UP000434957"/>
    </source>
</evidence>
<gene>
    <name evidence="1" type="ORF">PR001_g8730</name>
    <name evidence="2" type="ORF">PR003_g11857</name>
</gene>
<organism evidence="1 3">
    <name type="scientific">Phytophthora rubi</name>
    <dbReference type="NCBI Taxonomy" id="129364"/>
    <lineage>
        <taxon>Eukaryota</taxon>
        <taxon>Sar</taxon>
        <taxon>Stramenopiles</taxon>
        <taxon>Oomycota</taxon>
        <taxon>Peronosporomycetes</taxon>
        <taxon>Peronosporales</taxon>
        <taxon>Peronosporaceae</taxon>
        <taxon>Phytophthora</taxon>
    </lineage>
</organism>
<dbReference type="AlphaFoldDB" id="A0A6A3N5W4"/>
<dbReference type="Proteomes" id="UP000434957">
    <property type="component" value="Unassembled WGS sequence"/>
</dbReference>
<keyword evidence="4" id="KW-1185">Reference proteome</keyword>
<evidence type="ECO:0000313" key="1">
    <source>
        <dbReference type="EMBL" id="KAE9036651.1"/>
    </source>
</evidence>